<dbReference type="Proteomes" id="UP000315783">
    <property type="component" value="Unassembled WGS sequence"/>
</dbReference>
<feature type="region of interest" description="Disordered" evidence="1">
    <location>
        <begin position="1"/>
        <end position="78"/>
    </location>
</feature>
<reference evidence="2 3" key="1">
    <citation type="journal article" date="2019" name="Appl. Microbiol. Biotechnol.">
        <title>Genome sequence of Isaria javanica and comparative genome analysis insights into family S53 peptidase evolution in fungal entomopathogens.</title>
        <authorList>
            <person name="Lin R."/>
            <person name="Zhang X."/>
            <person name="Xin B."/>
            <person name="Zou M."/>
            <person name="Gao Y."/>
            <person name="Qin F."/>
            <person name="Hu Q."/>
            <person name="Xie B."/>
            <person name="Cheng X."/>
        </authorList>
    </citation>
    <scope>NUCLEOTIDE SEQUENCE [LARGE SCALE GENOMIC DNA]</scope>
    <source>
        <strain evidence="2 3">IJ1G</strain>
    </source>
</reference>
<feature type="compositionally biased region" description="Basic residues" evidence="1">
    <location>
        <begin position="34"/>
        <end position="43"/>
    </location>
</feature>
<evidence type="ECO:0000256" key="1">
    <source>
        <dbReference type="SAM" id="MobiDB-lite"/>
    </source>
</evidence>
<proteinExistence type="predicted"/>
<dbReference type="EMBL" id="SPUK01000008">
    <property type="protein sequence ID" value="TQV95149.1"/>
    <property type="molecule type" value="Genomic_DNA"/>
</dbReference>
<keyword evidence="3" id="KW-1185">Reference proteome</keyword>
<gene>
    <name evidence="2" type="ORF">IF1G_06136</name>
</gene>
<name>A0A545V0D6_9HYPO</name>
<feature type="compositionally biased region" description="Gly residues" evidence="1">
    <location>
        <begin position="1"/>
        <end position="14"/>
    </location>
</feature>
<feature type="compositionally biased region" description="Basic residues" evidence="1">
    <location>
        <begin position="57"/>
        <end position="70"/>
    </location>
</feature>
<accession>A0A545V0D6</accession>
<sequence>MRGWGARAGGGGGIISQSVVGKRSGKSSSQLHRPSAHRPRSTRARAFWGLGSQHHDRQQRRHEGGRRRGKGGAIADKR</sequence>
<evidence type="ECO:0000313" key="3">
    <source>
        <dbReference type="Proteomes" id="UP000315783"/>
    </source>
</evidence>
<organism evidence="2 3">
    <name type="scientific">Cordyceps javanica</name>
    <dbReference type="NCBI Taxonomy" id="43265"/>
    <lineage>
        <taxon>Eukaryota</taxon>
        <taxon>Fungi</taxon>
        <taxon>Dikarya</taxon>
        <taxon>Ascomycota</taxon>
        <taxon>Pezizomycotina</taxon>
        <taxon>Sordariomycetes</taxon>
        <taxon>Hypocreomycetidae</taxon>
        <taxon>Hypocreales</taxon>
        <taxon>Cordycipitaceae</taxon>
        <taxon>Cordyceps</taxon>
    </lineage>
</organism>
<protein>
    <submittedName>
        <fullName evidence="2">Uncharacterized protein</fullName>
    </submittedName>
</protein>
<evidence type="ECO:0000313" key="2">
    <source>
        <dbReference type="EMBL" id="TQV95149.1"/>
    </source>
</evidence>
<dbReference type="AlphaFoldDB" id="A0A545V0D6"/>
<comment type="caution">
    <text evidence="2">The sequence shown here is derived from an EMBL/GenBank/DDBJ whole genome shotgun (WGS) entry which is preliminary data.</text>
</comment>
<feature type="compositionally biased region" description="Low complexity" evidence="1">
    <location>
        <begin position="16"/>
        <end position="30"/>
    </location>
</feature>